<feature type="transmembrane region" description="Helical" evidence="7">
    <location>
        <begin position="149"/>
        <end position="167"/>
    </location>
</feature>
<comment type="subcellular location">
    <subcellularLocation>
        <location evidence="1">Cell membrane</location>
        <topology evidence="1">Multi-pass membrane protein</topology>
    </subcellularLocation>
</comment>
<dbReference type="AlphaFoldDB" id="A0A364XZZ0"/>
<accession>A0A364XZZ0</accession>
<keyword evidence="6 7" id="KW-0472">Membrane</keyword>
<feature type="transmembrane region" description="Helical" evidence="7">
    <location>
        <begin position="6"/>
        <end position="23"/>
    </location>
</feature>
<protein>
    <submittedName>
        <fullName evidence="9">Trimeric intracellular cation channel family protein</fullName>
    </submittedName>
</protein>
<dbReference type="OrthoDB" id="9791874at2"/>
<dbReference type="InterPro" id="IPR005115">
    <property type="entry name" value="Gly_transporter"/>
</dbReference>
<feature type="transmembrane region" description="Helical" evidence="7">
    <location>
        <begin position="30"/>
        <end position="51"/>
    </location>
</feature>
<keyword evidence="4 7" id="KW-0812">Transmembrane</keyword>
<proteinExistence type="inferred from homology"/>
<feature type="transmembrane region" description="Helical" evidence="7">
    <location>
        <begin position="57"/>
        <end position="80"/>
    </location>
</feature>
<evidence type="ECO:0000256" key="5">
    <source>
        <dbReference type="ARBA" id="ARBA00022989"/>
    </source>
</evidence>
<evidence type="ECO:0000256" key="4">
    <source>
        <dbReference type="ARBA" id="ARBA00022692"/>
    </source>
</evidence>
<dbReference type="PANTHER" id="PTHR30506">
    <property type="entry name" value="INNER MEMBRANE PROTEIN"/>
    <property type="match status" value="1"/>
</dbReference>
<gene>
    <name evidence="9" type="ORF">DQQ10_16220</name>
</gene>
<feature type="domain" description="Glycine transporter" evidence="8">
    <location>
        <begin position="92"/>
        <end position="165"/>
    </location>
</feature>
<comment type="caution">
    <text evidence="9">The sequence shown here is derived from an EMBL/GenBank/DDBJ whole genome shotgun (WGS) entry which is preliminary data.</text>
</comment>
<evidence type="ECO:0000256" key="7">
    <source>
        <dbReference type="SAM" id="Phobius"/>
    </source>
</evidence>
<evidence type="ECO:0000256" key="3">
    <source>
        <dbReference type="ARBA" id="ARBA00022475"/>
    </source>
</evidence>
<dbReference type="PANTHER" id="PTHR30506:SF3">
    <property type="entry name" value="UPF0126 INNER MEMBRANE PROTEIN YADS-RELATED"/>
    <property type="match status" value="1"/>
</dbReference>
<evidence type="ECO:0000256" key="1">
    <source>
        <dbReference type="ARBA" id="ARBA00004651"/>
    </source>
</evidence>
<sequence>MPLQYILELVGTFFFAISGSLAIQDDHDDLFGAGFLGFVTAIGGGTLRDIMLDSYPLVWIGDINFLYAIFAGVIMAYIFFNRLIGLRRTFVFFDTVGISFFTILGVEKALSLGVRPEIAAIMGMFSAVMGGVIRDVFTKETPVLFRKEIYATACLSGAIVYLLLYRFGVDRNINLLISSTVIFTVRILAIKFKLSLPTFKR</sequence>
<evidence type="ECO:0000259" key="8">
    <source>
        <dbReference type="Pfam" id="PF03458"/>
    </source>
</evidence>
<feature type="domain" description="Glycine transporter" evidence="8">
    <location>
        <begin position="6"/>
        <end position="79"/>
    </location>
</feature>
<comment type="similarity">
    <text evidence="2">Belongs to the UPF0126 family.</text>
</comment>
<feature type="transmembrane region" description="Helical" evidence="7">
    <location>
        <begin position="118"/>
        <end position="137"/>
    </location>
</feature>
<evidence type="ECO:0000313" key="10">
    <source>
        <dbReference type="Proteomes" id="UP000251889"/>
    </source>
</evidence>
<evidence type="ECO:0000313" key="9">
    <source>
        <dbReference type="EMBL" id="RAW00094.1"/>
    </source>
</evidence>
<reference evidence="9 10" key="1">
    <citation type="submission" date="2018-06" db="EMBL/GenBank/DDBJ databases">
        <title>Chryseolinea flavus sp. nov., a member of the phylum Bacteroidetes isolated from soil.</title>
        <authorList>
            <person name="Li Y."/>
            <person name="Wang J."/>
        </authorList>
    </citation>
    <scope>NUCLEOTIDE SEQUENCE [LARGE SCALE GENOMIC DNA]</scope>
    <source>
        <strain evidence="9 10">SDU1-6</strain>
    </source>
</reference>
<dbReference type="Proteomes" id="UP000251889">
    <property type="component" value="Unassembled WGS sequence"/>
</dbReference>
<evidence type="ECO:0000256" key="2">
    <source>
        <dbReference type="ARBA" id="ARBA00008193"/>
    </source>
</evidence>
<dbReference type="GO" id="GO:0005886">
    <property type="term" value="C:plasma membrane"/>
    <property type="evidence" value="ECO:0007669"/>
    <property type="project" value="UniProtKB-SubCell"/>
</dbReference>
<keyword evidence="5 7" id="KW-1133">Transmembrane helix</keyword>
<organism evidence="9 10">
    <name type="scientific">Pseudochryseolinea flava</name>
    <dbReference type="NCBI Taxonomy" id="2059302"/>
    <lineage>
        <taxon>Bacteria</taxon>
        <taxon>Pseudomonadati</taxon>
        <taxon>Bacteroidota</taxon>
        <taxon>Cytophagia</taxon>
        <taxon>Cytophagales</taxon>
        <taxon>Fulvivirgaceae</taxon>
        <taxon>Pseudochryseolinea</taxon>
    </lineage>
</organism>
<feature type="transmembrane region" description="Helical" evidence="7">
    <location>
        <begin position="173"/>
        <end position="192"/>
    </location>
</feature>
<keyword evidence="3" id="KW-1003">Cell membrane</keyword>
<keyword evidence="10" id="KW-1185">Reference proteome</keyword>
<evidence type="ECO:0000256" key="6">
    <source>
        <dbReference type="ARBA" id="ARBA00023136"/>
    </source>
</evidence>
<dbReference type="EMBL" id="QMFY01000008">
    <property type="protein sequence ID" value="RAW00094.1"/>
    <property type="molecule type" value="Genomic_DNA"/>
</dbReference>
<dbReference type="RefSeq" id="WP_112747932.1">
    <property type="nucleotide sequence ID" value="NZ_QMFY01000008.1"/>
</dbReference>
<name>A0A364XZZ0_9BACT</name>
<dbReference type="Pfam" id="PF03458">
    <property type="entry name" value="Gly_transporter"/>
    <property type="match status" value="2"/>
</dbReference>